<evidence type="ECO:0000256" key="2">
    <source>
        <dbReference type="ARBA" id="ARBA00023015"/>
    </source>
</evidence>
<dbReference type="OrthoDB" id="9811588at2"/>
<evidence type="ECO:0000259" key="5">
    <source>
        <dbReference type="PROSITE" id="PS50931"/>
    </source>
</evidence>
<dbReference type="FunFam" id="1.10.10.10:FF:000001">
    <property type="entry name" value="LysR family transcriptional regulator"/>
    <property type="match status" value="1"/>
</dbReference>
<dbReference type="GO" id="GO:0003700">
    <property type="term" value="F:DNA-binding transcription factor activity"/>
    <property type="evidence" value="ECO:0007669"/>
    <property type="project" value="InterPro"/>
</dbReference>
<dbReference type="GO" id="GO:0005829">
    <property type="term" value="C:cytosol"/>
    <property type="evidence" value="ECO:0007669"/>
    <property type="project" value="TreeGrafter"/>
</dbReference>
<comment type="similarity">
    <text evidence="1">Belongs to the LysR transcriptional regulatory family.</text>
</comment>
<evidence type="ECO:0000256" key="4">
    <source>
        <dbReference type="ARBA" id="ARBA00023163"/>
    </source>
</evidence>
<keyword evidence="2" id="KW-0805">Transcription regulation</keyword>
<keyword evidence="7" id="KW-1185">Reference proteome</keyword>
<dbReference type="RefSeq" id="WP_121899603.1">
    <property type="nucleotide sequence ID" value="NZ_RCNT01000014.1"/>
</dbReference>
<dbReference type="EMBL" id="RCNT01000014">
    <property type="protein sequence ID" value="RMA40669.1"/>
    <property type="molecule type" value="Genomic_DNA"/>
</dbReference>
<dbReference type="CDD" id="cd08440">
    <property type="entry name" value="PBP2_LTTR_like_4"/>
    <property type="match status" value="1"/>
</dbReference>
<dbReference type="SUPFAM" id="SSF46785">
    <property type="entry name" value="Winged helix' DNA-binding domain"/>
    <property type="match status" value="1"/>
</dbReference>
<dbReference type="InterPro" id="IPR036390">
    <property type="entry name" value="WH_DNA-bd_sf"/>
</dbReference>
<keyword evidence="3" id="KW-0238">DNA-binding</keyword>
<dbReference type="PANTHER" id="PTHR30419">
    <property type="entry name" value="HTH-TYPE TRANSCRIPTIONAL REGULATOR YBHD"/>
    <property type="match status" value="1"/>
</dbReference>
<dbReference type="InterPro" id="IPR000847">
    <property type="entry name" value="LysR_HTH_N"/>
</dbReference>
<dbReference type="SUPFAM" id="SSF53850">
    <property type="entry name" value="Periplasmic binding protein-like II"/>
    <property type="match status" value="1"/>
</dbReference>
<reference evidence="6 7" key="1">
    <citation type="submission" date="2018-10" db="EMBL/GenBank/DDBJ databases">
        <authorList>
            <person name="Jung H.S."/>
            <person name="Jeon C.O."/>
        </authorList>
    </citation>
    <scope>NUCLEOTIDE SEQUENCE [LARGE SCALE GENOMIC DNA]</scope>
    <source>
        <strain evidence="6 7">MA-7-27</strain>
    </source>
</reference>
<dbReference type="Proteomes" id="UP000281343">
    <property type="component" value="Unassembled WGS sequence"/>
</dbReference>
<comment type="caution">
    <text evidence="6">The sequence shown here is derived from an EMBL/GenBank/DDBJ whole genome shotgun (WGS) entry which is preliminary data.</text>
</comment>
<dbReference type="GO" id="GO:0003677">
    <property type="term" value="F:DNA binding"/>
    <property type="evidence" value="ECO:0007669"/>
    <property type="project" value="UniProtKB-KW"/>
</dbReference>
<dbReference type="InterPro" id="IPR036388">
    <property type="entry name" value="WH-like_DNA-bd_sf"/>
</dbReference>
<evidence type="ECO:0000256" key="1">
    <source>
        <dbReference type="ARBA" id="ARBA00009437"/>
    </source>
</evidence>
<dbReference type="Gene3D" id="1.10.10.10">
    <property type="entry name" value="Winged helix-like DNA-binding domain superfamily/Winged helix DNA-binding domain"/>
    <property type="match status" value="1"/>
</dbReference>
<evidence type="ECO:0000256" key="3">
    <source>
        <dbReference type="ARBA" id="ARBA00023125"/>
    </source>
</evidence>
<proteinExistence type="inferred from homology"/>
<accession>A0A3L9XVW9</accession>
<sequence>MRINFDFMDLESFLAVMETGSFHGASERLSLSQSSVTRRVQKLETALGSTLFERTTRDVRPTLAAKRLRQRAEAILDEVKETTRAMRDENAAFAHQRAQSVTLATIPTVVSGLVAPALRRFRGDHQGTRVRILDLAANEVAEAVATGEVDFGVCSIPLLEPAIEFELVLSDPMVLALASEHPRCQQTEVAWSDLSGEPLILPARGTGNRLLIDEALARTKLPVRWTYEVGRSTTALNLVAAGVGVAPLPLSAMAMREGNDIAWRHMAGPNISRPIGLLRRAGQRDSAAAASLIECIRICGARWADDHPA</sequence>
<dbReference type="Pfam" id="PF00126">
    <property type="entry name" value="HTH_1"/>
    <property type="match status" value="1"/>
</dbReference>
<evidence type="ECO:0000313" key="7">
    <source>
        <dbReference type="Proteomes" id="UP000281343"/>
    </source>
</evidence>
<dbReference type="PRINTS" id="PR00039">
    <property type="entry name" value="HTHLYSR"/>
</dbReference>
<gene>
    <name evidence="6" type="ORF">D9R08_18500</name>
</gene>
<dbReference type="InterPro" id="IPR005119">
    <property type="entry name" value="LysR_subst-bd"/>
</dbReference>
<organism evidence="6 7">
    <name type="scientific">Rhodophyticola porphyridii</name>
    <dbReference type="NCBI Taxonomy" id="1852017"/>
    <lineage>
        <taxon>Bacteria</taxon>
        <taxon>Pseudomonadati</taxon>
        <taxon>Pseudomonadota</taxon>
        <taxon>Alphaproteobacteria</taxon>
        <taxon>Rhodobacterales</taxon>
        <taxon>Roseobacteraceae</taxon>
        <taxon>Rhodophyticola</taxon>
    </lineage>
</organism>
<feature type="domain" description="HTH lysR-type" evidence="5">
    <location>
        <begin position="5"/>
        <end position="62"/>
    </location>
</feature>
<protein>
    <submittedName>
        <fullName evidence="6">LysR family transcriptional regulator</fullName>
    </submittedName>
</protein>
<dbReference type="InterPro" id="IPR050950">
    <property type="entry name" value="HTH-type_LysR_regulators"/>
</dbReference>
<dbReference type="PROSITE" id="PS50931">
    <property type="entry name" value="HTH_LYSR"/>
    <property type="match status" value="1"/>
</dbReference>
<keyword evidence="4" id="KW-0804">Transcription</keyword>
<dbReference type="Pfam" id="PF03466">
    <property type="entry name" value="LysR_substrate"/>
    <property type="match status" value="1"/>
</dbReference>
<dbReference type="PANTHER" id="PTHR30419:SF8">
    <property type="entry name" value="NITROGEN ASSIMILATION TRANSCRIPTIONAL ACTIVATOR-RELATED"/>
    <property type="match status" value="1"/>
</dbReference>
<name>A0A3L9XVW9_9RHOB</name>
<dbReference type="AlphaFoldDB" id="A0A3L9XVW9"/>
<evidence type="ECO:0000313" key="6">
    <source>
        <dbReference type="EMBL" id="RMA40669.1"/>
    </source>
</evidence>
<dbReference type="Gene3D" id="3.40.190.290">
    <property type="match status" value="1"/>
</dbReference>